<name>A0A0D2DGT3_9EURO</name>
<evidence type="ECO:0008006" key="4">
    <source>
        <dbReference type="Google" id="ProtNLM"/>
    </source>
</evidence>
<organism evidence="2 3">
    <name type="scientific">Fonsecaea pedrosoi CBS 271.37</name>
    <dbReference type="NCBI Taxonomy" id="1442368"/>
    <lineage>
        <taxon>Eukaryota</taxon>
        <taxon>Fungi</taxon>
        <taxon>Dikarya</taxon>
        <taxon>Ascomycota</taxon>
        <taxon>Pezizomycotina</taxon>
        <taxon>Eurotiomycetes</taxon>
        <taxon>Chaetothyriomycetidae</taxon>
        <taxon>Chaetothyriales</taxon>
        <taxon>Herpotrichiellaceae</taxon>
        <taxon>Fonsecaea</taxon>
    </lineage>
</organism>
<dbReference type="STRING" id="1442368.A0A0D2DGT3"/>
<keyword evidence="3" id="KW-1185">Reference proteome</keyword>
<dbReference type="EMBL" id="KN846974">
    <property type="protein sequence ID" value="KIW76891.1"/>
    <property type="molecule type" value="Genomic_DNA"/>
</dbReference>
<evidence type="ECO:0000313" key="2">
    <source>
        <dbReference type="EMBL" id="KIW76891.1"/>
    </source>
</evidence>
<reference evidence="2 3" key="1">
    <citation type="submission" date="2015-01" db="EMBL/GenBank/DDBJ databases">
        <title>The Genome Sequence of Fonsecaea pedrosoi CBS 271.37.</title>
        <authorList>
            <consortium name="The Broad Institute Genomics Platform"/>
            <person name="Cuomo C."/>
            <person name="de Hoog S."/>
            <person name="Gorbushina A."/>
            <person name="Stielow B."/>
            <person name="Teixiera M."/>
            <person name="Abouelleil A."/>
            <person name="Chapman S.B."/>
            <person name="Priest M."/>
            <person name="Young S.K."/>
            <person name="Wortman J."/>
            <person name="Nusbaum C."/>
            <person name="Birren B."/>
        </authorList>
    </citation>
    <scope>NUCLEOTIDE SEQUENCE [LARGE SCALE GENOMIC DNA]</scope>
    <source>
        <strain evidence="2 3">CBS 271.37</strain>
    </source>
</reference>
<feature type="compositionally biased region" description="Basic residues" evidence="1">
    <location>
        <begin position="47"/>
        <end position="63"/>
    </location>
</feature>
<dbReference type="GeneID" id="25308825"/>
<sequence length="230" mass="26194">MSKLHSPITGRRGLVDPSRPHLAGTTIDGCGYRQRRDRHCAGQQQPRWRKRLPRRGRTRRRDLHRGPGAVVLEQRKQNREEVKAMTGLPTAPRSIVNIAGAASYSIYRKHRTRELCLAGDLQDDIPPYAILPHTWADDSDQVIHDDLQHKSFMNNACFAKIRFRGGQAKNDNLEYFWMDTCGINKATNTEYSEARLDSRSTLEQQIHEITDILIAALRATPLSQFSVVNA</sequence>
<feature type="region of interest" description="Disordered" evidence="1">
    <location>
        <begin position="1"/>
        <end position="24"/>
    </location>
</feature>
<dbReference type="RefSeq" id="XP_013280699.1">
    <property type="nucleotide sequence ID" value="XM_013425245.1"/>
</dbReference>
<dbReference type="HOGENOM" id="CLU_1204806_0_0_1"/>
<dbReference type="VEuPathDB" id="FungiDB:Z517_09335"/>
<evidence type="ECO:0000313" key="3">
    <source>
        <dbReference type="Proteomes" id="UP000053029"/>
    </source>
</evidence>
<dbReference type="PANTHER" id="PTHR10622:SF13">
    <property type="entry name" value="NACHT DOMAIN-CONTAINING PROTEIN"/>
    <property type="match status" value="1"/>
</dbReference>
<evidence type="ECO:0000256" key="1">
    <source>
        <dbReference type="SAM" id="MobiDB-lite"/>
    </source>
</evidence>
<proteinExistence type="predicted"/>
<dbReference type="Proteomes" id="UP000053029">
    <property type="component" value="Unassembled WGS sequence"/>
</dbReference>
<dbReference type="PANTHER" id="PTHR10622">
    <property type="entry name" value="HET DOMAIN-CONTAINING PROTEIN"/>
    <property type="match status" value="1"/>
</dbReference>
<protein>
    <recommendedName>
        <fullName evidence="4">Heterokaryon incompatibility domain-containing protein</fullName>
    </recommendedName>
</protein>
<accession>A0A0D2DGT3</accession>
<gene>
    <name evidence="2" type="ORF">Z517_09335</name>
</gene>
<feature type="region of interest" description="Disordered" evidence="1">
    <location>
        <begin position="37"/>
        <end position="67"/>
    </location>
</feature>
<dbReference type="OrthoDB" id="4157496at2759"/>
<dbReference type="AlphaFoldDB" id="A0A0D2DGT3"/>